<dbReference type="AlphaFoldDB" id="A0A9N8WI43"/>
<evidence type="ECO:0000313" key="4">
    <source>
        <dbReference type="Proteomes" id="UP000789572"/>
    </source>
</evidence>
<organism evidence="3 4">
    <name type="scientific">Paraglomus occultum</name>
    <dbReference type="NCBI Taxonomy" id="144539"/>
    <lineage>
        <taxon>Eukaryota</taxon>
        <taxon>Fungi</taxon>
        <taxon>Fungi incertae sedis</taxon>
        <taxon>Mucoromycota</taxon>
        <taxon>Glomeromycotina</taxon>
        <taxon>Glomeromycetes</taxon>
        <taxon>Paraglomerales</taxon>
        <taxon>Paraglomeraceae</taxon>
        <taxon>Paraglomus</taxon>
    </lineage>
</organism>
<dbReference type="PROSITE" id="PS50174">
    <property type="entry name" value="G_PATCH"/>
    <property type="match status" value="1"/>
</dbReference>
<dbReference type="Pfam" id="PF13821">
    <property type="entry name" value="DUF4187"/>
    <property type="match status" value="1"/>
</dbReference>
<proteinExistence type="predicted"/>
<feature type="domain" description="G-patch" evidence="2">
    <location>
        <begin position="67"/>
        <end position="113"/>
    </location>
</feature>
<dbReference type="InterPro" id="IPR000467">
    <property type="entry name" value="G_patch_dom"/>
</dbReference>
<feature type="compositionally biased region" description="Basic and acidic residues" evidence="1">
    <location>
        <begin position="196"/>
        <end position="208"/>
    </location>
</feature>
<dbReference type="InterPro" id="IPR025239">
    <property type="entry name" value="DUF4187"/>
</dbReference>
<dbReference type="EMBL" id="CAJVPJ010000158">
    <property type="protein sequence ID" value="CAG8487965.1"/>
    <property type="molecule type" value="Genomic_DNA"/>
</dbReference>
<evidence type="ECO:0000256" key="1">
    <source>
        <dbReference type="SAM" id="MobiDB-lite"/>
    </source>
</evidence>
<sequence>MSSSDPEDYMSDIFLAEAPKPKESALTYSERRRLKLSSNKGSIKPLREREKESREQGLSQRIDTEENASPGLRLLRRMGYKEGMALGRSTGGRIDPVPVEIRQGRSGLGLDTEIRERESEEAERVVKRARIDDEEYRSRIREGRLEKRAFAQLESAKRICEDLDMKIGVEQNPLWWTPEADPADDQSALAESNEAGNDKGRQSDKHDDVADDSLSPEDTRTQLGIIIGYLREKHHYCFYCGSMYKDADELESLCPGETEEDHD</sequence>
<dbReference type="SMART" id="SM00443">
    <property type="entry name" value="G_patch"/>
    <property type="match status" value="1"/>
</dbReference>
<dbReference type="InterPro" id="IPR039249">
    <property type="entry name" value="GPATCH11"/>
</dbReference>
<dbReference type="Pfam" id="PF01585">
    <property type="entry name" value="G-patch"/>
    <property type="match status" value="1"/>
</dbReference>
<dbReference type="SMART" id="SM01173">
    <property type="entry name" value="DUF4187"/>
    <property type="match status" value="1"/>
</dbReference>
<dbReference type="GO" id="GO:0003676">
    <property type="term" value="F:nucleic acid binding"/>
    <property type="evidence" value="ECO:0007669"/>
    <property type="project" value="InterPro"/>
</dbReference>
<dbReference type="GO" id="GO:0000776">
    <property type="term" value="C:kinetochore"/>
    <property type="evidence" value="ECO:0007669"/>
    <property type="project" value="TreeGrafter"/>
</dbReference>
<gene>
    <name evidence="3" type="ORF">POCULU_LOCUS1910</name>
</gene>
<feature type="compositionally biased region" description="Acidic residues" evidence="1">
    <location>
        <begin position="1"/>
        <end position="10"/>
    </location>
</feature>
<dbReference type="OrthoDB" id="786951at2759"/>
<dbReference type="PANTHER" id="PTHR21032:SF0">
    <property type="entry name" value="G PATCH DOMAIN-CONTAINING PROTEIN 11"/>
    <property type="match status" value="1"/>
</dbReference>
<feature type="region of interest" description="Disordered" evidence="1">
    <location>
        <begin position="1"/>
        <end position="70"/>
    </location>
</feature>
<feature type="compositionally biased region" description="Basic and acidic residues" evidence="1">
    <location>
        <begin position="45"/>
        <end position="55"/>
    </location>
</feature>
<keyword evidence="4" id="KW-1185">Reference proteome</keyword>
<dbReference type="PANTHER" id="PTHR21032">
    <property type="entry name" value="G PATCH DOMAIN-CONTAINING PROTEIN 11"/>
    <property type="match status" value="1"/>
</dbReference>
<accession>A0A9N8WI43</accession>
<protein>
    <submittedName>
        <fullName evidence="3">9679_t:CDS:1</fullName>
    </submittedName>
</protein>
<name>A0A9N8WI43_9GLOM</name>
<evidence type="ECO:0000313" key="3">
    <source>
        <dbReference type="EMBL" id="CAG8487965.1"/>
    </source>
</evidence>
<dbReference type="Proteomes" id="UP000789572">
    <property type="component" value="Unassembled WGS sequence"/>
</dbReference>
<evidence type="ECO:0000259" key="2">
    <source>
        <dbReference type="PROSITE" id="PS50174"/>
    </source>
</evidence>
<reference evidence="3" key="1">
    <citation type="submission" date="2021-06" db="EMBL/GenBank/DDBJ databases">
        <authorList>
            <person name="Kallberg Y."/>
            <person name="Tangrot J."/>
            <person name="Rosling A."/>
        </authorList>
    </citation>
    <scope>NUCLEOTIDE SEQUENCE</scope>
    <source>
        <strain evidence="3">IA702</strain>
    </source>
</reference>
<comment type="caution">
    <text evidence="3">The sequence shown here is derived from an EMBL/GenBank/DDBJ whole genome shotgun (WGS) entry which is preliminary data.</text>
</comment>
<feature type="region of interest" description="Disordered" evidence="1">
    <location>
        <begin position="174"/>
        <end position="217"/>
    </location>
</feature>